<proteinExistence type="inferred from homology"/>
<dbReference type="GO" id="GO:0016491">
    <property type="term" value="F:oxidoreductase activity"/>
    <property type="evidence" value="ECO:0007669"/>
    <property type="project" value="UniProtKB-KW"/>
</dbReference>
<dbReference type="SUPFAM" id="SSF51735">
    <property type="entry name" value="NAD(P)-binding Rossmann-fold domains"/>
    <property type="match status" value="1"/>
</dbReference>
<evidence type="ECO:0000313" key="5">
    <source>
        <dbReference type="EMBL" id="MBM9459441.1"/>
    </source>
</evidence>
<evidence type="ECO:0000313" key="6">
    <source>
        <dbReference type="Proteomes" id="UP000663791"/>
    </source>
</evidence>
<dbReference type="Gene3D" id="3.40.50.720">
    <property type="entry name" value="NAD(P)-binding Rossmann-like Domain"/>
    <property type="match status" value="1"/>
</dbReference>
<feature type="compositionally biased region" description="Basic and acidic residues" evidence="4">
    <location>
        <begin position="1"/>
        <end position="19"/>
    </location>
</feature>
<dbReference type="Pfam" id="PF00106">
    <property type="entry name" value="adh_short"/>
    <property type="match status" value="1"/>
</dbReference>
<gene>
    <name evidence="5" type="ORF">JK386_05965</name>
</gene>
<dbReference type="EMBL" id="JAERTX010000004">
    <property type="protein sequence ID" value="MBM9459441.1"/>
    <property type="molecule type" value="Genomic_DNA"/>
</dbReference>
<dbReference type="GO" id="GO:0016020">
    <property type="term" value="C:membrane"/>
    <property type="evidence" value="ECO:0007669"/>
    <property type="project" value="TreeGrafter"/>
</dbReference>
<feature type="region of interest" description="Disordered" evidence="4">
    <location>
        <begin position="1"/>
        <end position="28"/>
    </location>
</feature>
<sequence length="308" mass="32277">MLHPTPENESRRSPEHAPEETGAQVGAERPLAGRVAVVTGASSGLGLAFARLLGRAGAQVMVAALPGSGVDDAVGSLRADGLQAHGHELDVADLPAVEALAARARDLGPLGVWVNNAGAPGVYGPAHLVPSAVFERVLDANVRGVFHGTRTAVAAMLAEASTDPTRAVGHVVNVWGKGATKPVPMQSAYASSKAWNRAFTRTVRAELAGTGVRVHGFDPGLVRTEMLSRVTVAPGMERRVRALPYVAALWGQSPEDAAAPLLPLLLEGRDDHRDLTLGTVLGRGVRSVARGELRSSRRMKLDVRVLED</sequence>
<dbReference type="CDD" id="cd05233">
    <property type="entry name" value="SDR_c"/>
    <property type="match status" value="1"/>
</dbReference>
<dbReference type="Proteomes" id="UP000663791">
    <property type="component" value="Unassembled WGS sequence"/>
</dbReference>
<dbReference type="PRINTS" id="PR00081">
    <property type="entry name" value="GDHRDH"/>
</dbReference>
<organism evidence="5 6">
    <name type="scientific">Nocardioides faecalis</name>
    <dbReference type="NCBI Taxonomy" id="2803858"/>
    <lineage>
        <taxon>Bacteria</taxon>
        <taxon>Bacillati</taxon>
        <taxon>Actinomycetota</taxon>
        <taxon>Actinomycetes</taxon>
        <taxon>Propionibacteriales</taxon>
        <taxon>Nocardioidaceae</taxon>
        <taxon>Nocardioides</taxon>
    </lineage>
</organism>
<evidence type="ECO:0000256" key="3">
    <source>
        <dbReference type="RuleBase" id="RU000363"/>
    </source>
</evidence>
<evidence type="ECO:0000256" key="1">
    <source>
        <dbReference type="ARBA" id="ARBA00006484"/>
    </source>
</evidence>
<dbReference type="PANTHER" id="PTHR44196">
    <property type="entry name" value="DEHYDROGENASE/REDUCTASE SDR FAMILY MEMBER 7B"/>
    <property type="match status" value="1"/>
</dbReference>
<dbReference type="PANTHER" id="PTHR44196:SF1">
    <property type="entry name" value="DEHYDROGENASE_REDUCTASE SDR FAMILY MEMBER 7B"/>
    <property type="match status" value="1"/>
</dbReference>
<keyword evidence="2" id="KW-0560">Oxidoreductase</keyword>
<evidence type="ECO:0000256" key="4">
    <source>
        <dbReference type="SAM" id="MobiDB-lite"/>
    </source>
</evidence>
<reference evidence="5" key="1">
    <citation type="submission" date="2021-01" db="EMBL/GenBank/DDBJ databases">
        <title>Novel species in genus Nocardioides.</title>
        <authorList>
            <person name="Zhang G."/>
        </authorList>
    </citation>
    <scope>NUCLEOTIDE SEQUENCE</scope>
    <source>
        <strain evidence="5">Zg-536</strain>
    </source>
</reference>
<name>A0A938Y8I5_9ACTN</name>
<keyword evidence="6" id="KW-1185">Reference proteome</keyword>
<dbReference type="InterPro" id="IPR036291">
    <property type="entry name" value="NAD(P)-bd_dom_sf"/>
</dbReference>
<accession>A0A938Y8I5</accession>
<evidence type="ECO:0000256" key="2">
    <source>
        <dbReference type="ARBA" id="ARBA00023002"/>
    </source>
</evidence>
<dbReference type="PRINTS" id="PR00080">
    <property type="entry name" value="SDRFAMILY"/>
</dbReference>
<dbReference type="AlphaFoldDB" id="A0A938Y8I5"/>
<comment type="caution">
    <text evidence="5">The sequence shown here is derived from an EMBL/GenBank/DDBJ whole genome shotgun (WGS) entry which is preliminary data.</text>
</comment>
<dbReference type="InterPro" id="IPR002347">
    <property type="entry name" value="SDR_fam"/>
</dbReference>
<protein>
    <submittedName>
        <fullName evidence="5">SDR family oxidoreductase</fullName>
    </submittedName>
</protein>
<dbReference type="RefSeq" id="WP_205290730.1">
    <property type="nucleotide sequence ID" value="NZ_CP074406.1"/>
</dbReference>
<comment type="similarity">
    <text evidence="1 3">Belongs to the short-chain dehydrogenases/reductases (SDR) family.</text>
</comment>